<dbReference type="PANTHER" id="PTHR34218:SF4">
    <property type="entry name" value="ACYL-HOMOSERINE LACTONE ACYLASE QUIP"/>
    <property type="match status" value="1"/>
</dbReference>
<evidence type="ECO:0000256" key="1">
    <source>
        <dbReference type="ARBA" id="ARBA00006586"/>
    </source>
</evidence>
<comment type="subunit">
    <text evidence="4">Heterodimer of an alpha subunit and a beta subunit processed from the same precursor.</text>
</comment>
<dbReference type="InterPro" id="IPR023343">
    <property type="entry name" value="Penicillin_amidase_dom1"/>
</dbReference>
<evidence type="ECO:0000256" key="4">
    <source>
        <dbReference type="ARBA" id="ARBA00038735"/>
    </source>
</evidence>
<dbReference type="InterPro" id="IPR029055">
    <property type="entry name" value="Ntn_hydrolases_N"/>
</dbReference>
<gene>
    <name evidence="8" type="ORF">EPA99_00670</name>
</gene>
<evidence type="ECO:0000256" key="3">
    <source>
        <dbReference type="ARBA" id="ARBA00023145"/>
    </source>
</evidence>
<evidence type="ECO:0000313" key="8">
    <source>
        <dbReference type="EMBL" id="RXR08376.1"/>
    </source>
</evidence>
<dbReference type="RefSeq" id="WP_129469269.1">
    <property type="nucleotide sequence ID" value="NZ_SAWZ01000001.1"/>
</dbReference>
<reference evidence="8 9" key="1">
    <citation type="submission" date="2019-01" db="EMBL/GenBank/DDBJ databases">
        <title>Pseudoxanthomonas composti sp. nov., isolated from compost.</title>
        <authorList>
            <person name="Yang G."/>
        </authorList>
    </citation>
    <scope>NUCLEOTIDE SEQUENCE [LARGE SCALE GENOMIC DNA]</scope>
    <source>
        <strain evidence="8 9">GSS15</strain>
    </source>
</reference>
<evidence type="ECO:0000256" key="5">
    <source>
        <dbReference type="PIRSR" id="PIRSR001227-1"/>
    </source>
</evidence>
<dbReference type="GO" id="GO:0016811">
    <property type="term" value="F:hydrolase activity, acting on carbon-nitrogen (but not peptide) bonds, in linear amides"/>
    <property type="evidence" value="ECO:0007669"/>
    <property type="project" value="InterPro"/>
</dbReference>
<dbReference type="GO" id="GO:0046872">
    <property type="term" value="F:metal ion binding"/>
    <property type="evidence" value="ECO:0007669"/>
    <property type="project" value="UniProtKB-KW"/>
</dbReference>
<comment type="caution">
    <text evidence="8">The sequence shown here is derived from an EMBL/GenBank/DDBJ whole genome shotgun (WGS) entry which is preliminary data.</text>
</comment>
<keyword evidence="6" id="KW-0106">Calcium</keyword>
<feature type="active site" description="Nucleophile" evidence="5">
    <location>
        <position position="286"/>
    </location>
</feature>
<feature type="binding site" evidence="6">
    <location>
        <position position="365"/>
    </location>
    <ligand>
        <name>Ca(2+)</name>
        <dbReference type="ChEBI" id="CHEBI:29108"/>
    </ligand>
</feature>
<accession>A0A4Q1K1B2</accession>
<feature type="binding site" evidence="6">
    <location>
        <position position="368"/>
    </location>
    <ligand>
        <name>Ca(2+)</name>
        <dbReference type="ChEBI" id="CHEBI:29108"/>
    </ligand>
</feature>
<dbReference type="Gene3D" id="2.30.120.10">
    <property type="match status" value="1"/>
</dbReference>
<keyword evidence="2" id="KW-0378">Hydrolase</keyword>
<protein>
    <submittedName>
        <fullName evidence="8">Penicillin acylase family protein</fullName>
    </submittedName>
</protein>
<dbReference type="Proteomes" id="UP000289784">
    <property type="component" value="Unassembled WGS sequence"/>
</dbReference>
<feature type="binding site" evidence="6">
    <location>
        <position position="188"/>
    </location>
    <ligand>
        <name>Ca(2+)</name>
        <dbReference type="ChEBI" id="CHEBI:29108"/>
    </ligand>
</feature>
<dbReference type="OrthoDB" id="9760084at2"/>
<sequence length="829" mass="89188">MLKWTRRLLGACLILVVLAALSVWWLLKASLPTLEGDLPLAGLSAPVSVQRDALGVVTIEAGNEADMARALGYVHAQERYFEMDLMRRTSAGELAELFGPVAVDVDRRNRLHRMRARVEAHLDAFAGPHRDALRAYTEGVNAGLQALRVRPWPYLLLRQAPRPWSEADSALTGYAMYFDLQDAGNRRELQLAQLRARMPDALYRLLTHPGSSWDAPLLGEAFGDAALPTATELDMRRMIEAPAQTVKPGASARVRPPASRAVTTASAAQTPAAGRPPAAEESAPGSNNFAVAGRLSATGSAIVADDMHLALRAPNLWFRARLRYADPQAAGGQVDVGGFTLPGLPAVIVGSNGHVAWGFTNAYVDTADWFAVAPCRDGGRAPCDAVQRHRERILVAGAAPVDLEIVDTAYGPVREPAAEQPALSLRWVAHLPGALNLGLMEFPRAGDLPQLLGIADHTATPAQNLVAGDARGHIAWRVLGALPQREGACNTQTLIEPLAPQGERCAPWGFSLARAPQLLDPDNGRLWTANARVVDRDGLTQVGDAGYALGARARQIRDDLLQRERFDEQQLLAIQLDDRAVFLQRWWALLQQEAAQPGSQALAQLAQAAHRWSGQASIDSVSYRLVREWRDAVHARVLDGFMAAADVQLDTPLSAPQLEGVVWPLLQQRPAHLLPAREACGSEPTPACDARAGWHALLEAAAREVTEGRPAAALGKRSWGQRNTAVICHPLAAALPGILRPHLCMPAEPLPGDIHMPRVQGPSFGASQRMVVSPGHEAAGLIHMPGGQSGHPLSPFWGAGHEDWVHGRPTPFLPGASVYTLTLRPAAGD</sequence>
<comment type="cofactor">
    <cofactor evidence="6">
        <name>Ca(2+)</name>
        <dbReference type="ChEBI" id="CHEBI:29108"/>
    </cofactor>
    <text evidence="6">Binds 1 Ca(2+) ion per dimer.</text>
</comment>
<dbReference type="PIRSF" id="PIRSF001227">
    <property type="entry name" value="Pen_acylase"/>
    <property type="match status" value="1"/>
</dbReference>
<proteinExistence type="inferred from homology"/>
<keyword evidence="6" id="KW-0479">Metal-binding</keyword>
<keyword evidence="3" id="KW-0865">Zymogen</keyword>
<dbReference type="Gene3D" id="1.10.1400.10">
    <property type="match status" value="1"/>
</dbReference>
<evidence type="ECO:0000256" key="2">
    <source>
        <dbReference type="ARBA" id="ARBA00022801"/>
    </source>
</evidence>
<feature type="region of interest" description="Disordered" evidence="7">
    <location>
        <begin position="244"/>
        <end position="285"/>
    </location>
</feature>
<dbReference type="EMBL" id="SAWZ01000001">
    <property type="protein sequence ID" value="RXR08376.1"/>
    <property type="molecule type" value="Genomic_DNA"/>
</dbReference>
<dbReference type="AlphaFoldDB" id="A0A4Q1K1B2"/>
<dbReference type="InterPro" id="IPR002692">
    <property type="entry name" value="S45"/>
</dbReference>
<evidence type="ECO:0000256" key="6">
    <source>
        <dbReference type="PIRSR" id="PIRSR001227-2"/>
    </source>
</evidence>
<dbReference type="GO" id="GO:0017000">
    <property type="term" value="P:antibiotic biosynthetic process"/>
    <property type="evidence" value="ECO:0007669"/>
    <property type="project" value="InterPro"/>
</dbReference>
<dbReference type="InterPro" id="IPR043146">
    <property type="entry name" value="Penicillin_amidase_N_B-knob"/>
</dbReference>
<organism evidence="8 9">
    <name type="scientific">Pseudoxanthomonas composti</name>
    <dbReference type="NCBI Taxonomy" id="2137479"/>
    <lineage>
        <taxon>Bacteria</taxon>
        <taxon>Pseudomonadati</taxon>
        <taxon>Pseudomonadota</taxon>
        <taxon>Gammaproteobacteria</taxon>
        <taxon>Lysobacterales</taxon>
        <taxon>Lysobacteraceae</taxon>
        <taxon>Pseudoxanthomonas</taxon>
    </lineage>
</organism>
<dbReference type="Gene3D" id="1.10.439.10">
    <property type="entry name" value="Penicillin Amidohydrolase, domain 1"/>
    <property type="match status" value="1"/>
</dbReference>
<dbReference type="Pfam" id="PF01804">
    <property type="entry name" value="Penicil_amidase"/>
    <property type="match status" value="1"/>
</dbReference>
<dbReference type="PANTHER" id="PTHR34218">
    <property type="entry name" value="PEPTIDASE S45 PENICILLIN AMIDASE"/>
    <property type="match status" value="1"/>
</dbReference>
<dbReference type="InterPro" id="IPR043147">
    <property type="entry name" value="Penicillin_amidase_A-knob"/>
</dbReference>
<dbReference type="SUPFAM" id="SSF56235">
    <property type="entry name" value="N-terminal nucleophile aminohydrolases (Ntn hydrolases)"/>
    <property type="match status" value="1"/>
</dbReference>
<dbReference type="CDD" id="cd03747">
    <property type="entry name" value="Ntn_PGA_like"/>
    <property type="match status" value="1"/>
</dbReference>
<comment type="similarity">
    <text evidence="1">Belongs to the peptidase S45 family.</text>
</comment>
<dbReference type="InterPro" id="IPR014395">
    <property type="entry name" value="Pen/GL7ACA/AHL_acylase"/>
</dbReference>
<feature type="compositionally biased region" description="Low complexity" evidence="7">
    <location>
        <begin position="250"/>
        <end position="262"/>
    </location>
</feature>
<dbReference type="Gene3D" id="3.60.20.10">
    <property type="entry name" value="Glutamine Phosphoribosylpyrophosphate, subunit 1, domain 1"/>
    <property type="match status" value="1"/>
</dbReference>
<keyword evidence="9" id="KW-1185">Reference proteome</keyword>
<name>A0A4Q1K1B2_9GAMM</name>
<evidence type="ECO:0000313" key="9">
    <source>
        <dbReference type="Proteomes" id="UP000289784"/>
    </source>
</evidence>
<evidence type="ECO:0000256" key="7">
    <source>
        <dbReference type="SAM" id="MobiDB-lite"/>
    </source>
</evidence>